<evidence type="ECO:0000256" key="5">
    <source>
        <dbReference type="SAM" id="Phobius"/>
    </source>
</evidence>
<reference evidence="8" key="1">
    <citation type="submission" date="2017-02" db="EMBL/GenBank/DDBJ databases">
        <authorList>
            <person name="Varghese N."/>
            <person name="Submissions S."/>
        </authorList>
    </citation>
    <scope>NUCLEOTIDE SEQUENCE [LARGE SCALE GENOMIC DNA]</scope>
    <source>
        <strain evidence="8">ATCC BAA-34</strain>
    </source>
</reference>
<dbReference type="PANTHER" id="PTHR23518:SF2">
    <property type="entry name" value="MAJOR FACILITATOR SUPERFAMILY TRANSPORTER"/>
    <property type="match status" value="1"/>
</dbReference>
<feature type="transmembrane region" description="Helical" evidence="5">
    <location>
        <begin position="9"/>
        <end position="27"/>
    </location>
</feature>
<organism evidence="7 8">
    <name type="scientific">Trichlorobacter thiogenes</name>
    <dbReference type="NCBI Taxonomy" id="115783"/>
    <lineage>
        <taxon>Bacteria</taxon>
        <taxon>Pseudomonadati</taxon>
        <taxon>Thermodesulfobacteriota</taxon>
        <taxon>Desulfuromonadia</taxon>
        <taxon>Geobacterales</taxon>
        <taxon>Geobacteraceae</taxon>
        <taxon>Trichlorobacter</taxon>
    </lineage>
</organism>
<feature type="transmembrane region" description="Helical" evidence="5">
    <location>
        <begin position="335"/>
        <end position="360"/>
    </location>
</feature>
<accession>A0A1T4KEN6</accession>
<feature type="transmembrane region" description="Helical" evidence="5">
    <location>
        <begin position="135"/>
        <end position="153"/>
    </location>
</feature>
<proteinExistence type="predicted"/>
<feature type="transmembrane region" description="Helical" evidence="5">
    <location>
        <begin position="366"/>
        <end position="384"/>
    </location>
</feature>
<comment type="subcellular location">
    <subcellularLocation>
        <location evidence="1">Membrane</location>
    </subcellularLocation>
</comment>
<dbReference type="CDD" id="cd17325">
    <property type="entry name" value="MFS_MdtG_SLC18_like"/>
    <property type="match status" value="1"/>
</dbReference>
<dbReference type="GO" id="GO:0016020">
    <property type="term" value="C:membrane"/>
    <property type="evidence" value="ECO:0007669"/>
    <property type="project" value="UniProtKB-SubCell"/>
</dbReference>
<sequence length="395" mass="41115">MTQAGYGKASFLILCLIGAATFFSSYLRMPVLPLFAATLGAGPAQVGLINGAFMVTAGVLSIPAGLLVDRLGRTKPVIGGILATAVSSLLVTQCSSPLQMAAAYLLFGAGLAAFAPAMLSLVADIVPPDRLGRAYGWYTTAIYVAMTLGPASGGYLAKTVGLRNVFFVSGAMLATMALLALLTLPRTAPRHKTELHAALAASLTLLHNRPLRACLLATAGSCIGFGLFITFLPLFAASHGLDPAQVGLVFAAQAITNVVGRVPIGMIADRIDRRLLVAAGLFCLALALPALGQATQLFWMVVYAIGMGVGMAFTFTAISALIVEQVPTAQRGLAMGMYNSCIYLGLMTGSTAMGIAFKWVDYPTGFAVAGVIALLTMLLFLLLMDKPLTLRRSSS</sequence>
<dbReference type="Pfam" id="PF07690">
    <property type="entry name" value="MFS_1"/>
    <property type="match status" value="1"/>
</dbReference>
<dbReference type="RefSeq" id="WP_078788797.1">
    <property type="nucleotide sequence ID" value="NZ_FUWR01000001.1"/>
</dbReference>
<dbReference type="Proteomes" id="UP000190102">
    <property type="component" value="Unassembled WGS sequence"/>
</dbReference>
<protein>
    <submittedName>
        <fullName evidence="7">Predicted arabinose efflux permease, MFS family</fullName>
    </submittedName>
</protein>
<gene>
    <name evidence="7" type="ORF">SAMN02745119_00514</name>
</gene>
<dbReference type="EMBL" id="FUWR01000001">
    <property type="protein sequence ID" value="SJZ40869.1"/>
    <property type="molecule type" value="Genomic_DNA"/>
</dbReference>
<evidence type="ECO:0000313" key="7">
    <source>
        <dbReference type="EMBL" id="SJZ40869.1"/>
    </source>
</evidence>
<keyword evidence="4 5" id="KW-0472">Membrane</keyword>
<keyword evidence="2 5" id="KW-0812">Transmembrane</keyword>
<evidence type="ECO:0000256" key="2">
    <source>
        <dbReference type="ARBA" id="ARBA00022692"/>
    </source>
</evidence>
<dbReference type="PANTHER" id="PTHR23518">
    <property type="entry name" value="C-METHYLTRANSFERASE"/>
    <property type="match status" value="1"/>
</dbReference>
<dbReference type="InterPro" id="IPR011701">
    <property type="entry name" value="MFS"/>
</dbReference>
<dbReference type="InterPro" id="IPR005828">
    <property type="entry name" value="MFS_sugar_transport-like"/>
</dbReference>
<evidence type="ECO:0000256" key="3">
    <source>
        <dbReference type="ARBA" id="ARBA00022989"/>
    </source>
</evidence>
<dbReference type="InterPro" id="IPR020846">
    <property type="entry name" value="MFS_dom"/>
</dbReference>
<name>A0A1T4KEN6_9BACT</name>
<keyword evidence="8" id="KW-1185">Reference proteome</keyword>
<feature type="transmembrane region" description="Helical" evidence="5">
    <location>
        <begin position="47"/>
        <end position="68"/>
    </location>
</feature>
<dbReference type="OrthoDB" id="9764259at2"/>
<feature type="transmembrane region" description="Helical" evidence="5">
    <location>
        <begin position="275"/>
        <end position="292"/>
    </location>
</feature>
<dbReference type="AlphaFoldDB" id="A0A1T4KEN6"/>
<dbReference type="STRING" id="115783.SAMN02745119_00514"/>
<evidence type="ECO:0000256" key="4">
    <source>
        <dbReference type="ARBA" id="ARBA00023136"/>
    </source>
</evidence>
<dbReference type="Pfam" id="PF00083">
    <property type="entry name" value="Sugar_tr"/>
    <property type="match status" value="1"/>
</dbReference>
<dbReference type="PROSITE" id="PS50850">
    <property type="entry name" value="MFS"/>
    <property type="match status" value="1"/>
</dbReference>
<dbReference type="SUPFAM" id="SSF103473">
    <property type="entry name" value="MFS general substrate transporter"/>
    <property type="match status" value="1"/>
</dbReference>
<feature type="transmembrane region" description="Helical" evidence="5">
    <location>
        <begin position="213"/>
        <end position="236"/>
    </location>
</feature>
<dbReference type="GO" id="GO:0022857">
    <property type="term" value="F:transmembrane transporter activity"/>
    <property type="evidence" value="ECO:0007669"/>
    <property type="project" value="InterPro"/>
</dbReference>
<feature type="transmembrane region" description="Helical" evidence="5">
    <location>
        <begin position="165"/>
        <end position="184"/>
    </location>
</feature>
<evidence type="ECO:0000256" key="1">
    <source>
        <dbReference type="ARBA" id="ARBA00004370"/>
    </source>
</evidence>
<dbReference type="InterPro" id="IPR036259">
    <property type="entry name" value="MFS_trans_sf"/>
</dbReference>
<keyword evidence="3 5" id="KW-1133">Transmembrane helix</keyword>
<feature type="domain" description="Major facilitator superfamily (MFS) profile" evidence="6">
    <location>
        <begin position="10"/>
        <end position="388"/>
    </location>
</feature>
<evidence type="ECO:0000259" key="6">
    <source>
        <dbReference type="PROSITE" id="PS50850"/>
    </source>
</evidence>
<feature type="transmembrane region" description="Helical" evidence="5">
    <location>
        <begin position="104"/>
        <end position="123"/>
    </location>
</feature>
<feature type="transmembrane region" description="Helical" evidence="5">
    <location>
        <begin position="77"/>
        <end position="98"/>
    </location>
</feature>
<evidence type="ECO:0000313" key="8">
    <source>
        <dbReference type="Proteomes" id="UP000190102"/>
    </source>
</evidence>
<feature type="transmembrane region" description="Helical" evidence="5">
    <location>
        <begin position="298"/>
        <end position="323"/>
    </location>
</feature>
<dbReference type="Gene3D" id="1.20.1250.20">
    <property type="entry name" value="MFS general substrate transporter like domains"/>
    <property type="match status" value="2"/>
</dbReference>
<feature type="transmembrane region" description="Helical" evidence="5">
    <location>
        <begin position="248"/>
        <end position="268"/>
    </location>
</feature>